<dbReference type="PROSITE" id="PS00122">
    <property type="entry name" value="CARBOXYLESTERASE_B_1"/>
    <property type="match status" value="1"/>
</dbReference>
<dbReference type="EC" id="3.1.1.-" evidence="3"/>
<dbReference type="InterPro" id="IPR029058">
    <property type="entry name" value="AB_hydrolase_fold"/>
</dbReference>
<keyword evidence="3" id="KW-0732">Signal</keyword>
<dbReference type="EMBL" id="LT840185">
    <property type="protein sequence ID" value="SMF67776.1"/>
    <property type="molecule type" value="Genomic_DNA"/>
</dbReference>
<evidence type="ECO:0000256" key="1">
    <source>
        <dbReference type="ARBA" id="ARBA00005964"/>
    </source>
</evidence>
<dbReference type="PROSITE" id="PS00941">
    <property type="entry name" value="CARBOXYLESTERASE_B_2"/>
    <property type="match status" value="1"/>
</dbReference>
<keyword evidence="7" id="KW-1185">Reference proteome</keyword>
<dbReference type="SUPFAM" id="SSF53474">
    <property type="entry name" value="alpha/beta-Hydrolases"/>
    <property type="match status" value="1"/>
</dbReference>
<reference evidence="7" key="1">
    <citation type="submission" date="2017-04" db="EMBL/GenBank/DDBJ databases">
        <authorList>
            <person name="Varghese N."/>
            <person name="Submissions S."/>
        </authorList>
    </citation>
    <scope>NUCLEOTIDE SEQUENCE [LARGE SCALE GENOMIC DNA]</scope>
    <source>
        <strain evidence="7">Dd16</strain>
    </source>
</reference>
<keyword evidence="2 3" id="KW-0378">Hydrolase</keyword>
<feature type="region of interest" description="Disordered" evidence="4">
    <location>
        <begin position="633"/>
        <end position="663"/>
    </location>
</feature>
<evidence type="ECO:0000259" key="5">
    <source>
        <dbReference type="Pfam" id="PF00135"/>
    </source>
</evidence>
<feature type="signal peptide" evidence="3">
    <location>
        <begin position="1"/>
        <end position="25"/>
    </location>
</feature>
<organism evidence="6 7">
    <name type="scientific">Allosphingosinicella indica</name>
    <dbReference type="NCBI Taxonomy" id="941907"/>
    <lineage>
        <taxon>Bacteria</taxon>
        <taxon>Pseudomonadati</taxon>
        <taxon>Pseudomonadota</taxon>
        <taxon>Alphaproteobacteria</taxon>
        <taxon>Sphingomonadales</taxon>
        <taxon>Sphingomonadaceae</taxon>
        <taxon>Allosphingosinicella</taxon>
    </lineage>
</organism>
<dbReference type="InterPro" id="IPR019819">
    <property type="entry name" value="Carboxylesterase_B_CS"/>
</dbReference>
<evidence type="ECO:0000313" key="7">
    <source>
        <dbReference type="Proteomes" id="UP000192934"/>
    </source>
</evidence>
<evidence type="ECO:0000313" key="6">
    <source>
        <dbReference type="EMBL" id="SMF67776.1"/>
    </source>
</evidence>
<evidence type="ECO:0000256" key="3">
    <source>
        <dbReference type="RuleBase" id="RU361235"/>
    </source>
</evidence>
<dbReference type="GO" id="GO:0016787">
    <property type="term" value="F:hydrolase activity"/>
    <property type="evidence" value="ECO:0007669"/>
    <property type="project" value="UniProtKB-KW"/>
</dbReference>
<feature type="domain" description="Carboxylesterase type B" evidence="5">
    <location>
        <begin position="28"/>
        <end position="503"/>
    </location>
</feature>
<protein>
    <recommendedName>
        <fullName evidence="3">Carboxylic ester hydrolase</fullName>
        <ecNumber evidence="3">3.1.1.-</ecNumber>
    </recommendedName>
</protein>
<gene>
    <name evidence="6" type="ORF">SAMN06295910_1558</name>
</gene>
<dbReference type="AlphaFoldDB" id="A0A1X7GCZ5"/>
<name>A0A1X7GCZ5_9SPHN</name>
<evidence type="ECO:0000256" key="4">
    <source>
        <dbReference type="SAM" id="MobiDB-lite"/>
    </source>
</evidence>
<dbReference type="STRING" id="941907.SAMN06295910_1558"/>
<dbReference type="PANTHER" id="PTHR11559">
    <property type="entry name" value="CARBOXYLESTERASE"/>
    <property type="match status" value="1"/>
</dbReference>
<dbReference type="InterPro" id="IPR019826">
    <property type="entry name" value="Carboxylesterase_B_AS"/>
</dbReference>
<feature type="compositionally biased region" description="Polar residues" evidence="4">
    <location>
        <begin position="636"/>
        <end position="656"/>
    </location>
</feature>
<feature type="chain" id="PRO_5011813432" description="Carboxylic ester hydrolase" evidence="3">
    <location>
        <begin position="26"/>
        <end position="663"/>
    </location>
</feature>
<sequence length="663" mass="71266">MRMTGRWARLLAWLLLVGLGTAAPATEPPVVTVADGRLAGIRDGALRVFKNIPYARPPVGEMRWRAPEPPQAWTGIRAATDFGPRCVQPPLPKTSLYYSPIAAMSEDCLTLNVWVPDKAERAPVIVWIHGGSLRIGGSAEPLYDGAAFARRGIVFVSINYRLGVLGWLTHPGLSAESPHNASGNYGLLDQIAALRWVQANAAAFGGDPGNVTIMGESAGALSVTHLLVSSLAEGLFHKAIAQSTNLRAMPELKRAAYGLPPAEATGAALAKEVGAPNLAALRAMDAEALAAAALRARFDARTVLDGWVLPRQLLDVFDAGEQARVPLLTGFTGGEMRAGLITLPPIPADAAAYEAAATARYGKQAPAFLALYPASDLRESMLATLRDGVFGWSSERLVRDYAAAGVPAYLYRFDRCDPASEARDLCAFHASELPYVFGQTGPDAPLPDTWPRLGGSVDAALSDAMIDYWVQFARTGNPNSGGLPRWPAYAEGEGYMRFADQPEPGRDMQPGMFEFHERWFGARRARGENWIDQIGLAPPAEKPQPPSILRAGGEVHEVARGVAIGRVGEGDVEIGRLAEHEEHSPKREAAAAITLQPEIDPHPLDSCRQRRRRHPGEIRRAKIFAELIVEIHGRPSSPSSGFARSGMPSISVSSRPCSGVPER</sequence>
<dbReference type="InterPro" id="IPR050309">
    <property type="entry name" value="Type-B_Carboxylest/Lipase"/>
</dbReference>
<evidence type="ECO:0000256" key="2">
    <source>
        <dbReference type="ARBA" id="ARBA00022801"/>
    </source>
</evidence>
<dbReference type="Gene3D" id="3.40.50.1820">
    <property type="entry name" value="alpha/beta hydrolase"/>
    <property type="match status" value="1"/>
</dbReference>
<accession>A0A1X7GCZ5</accession>
<dbReference type="InterPro" id="IPR002018">
    <property type="entry name" value="CarbesteraseB"/>
</dbReference>
<dbReference type="Proteomes" id="UP000192934">
    <property type="component" value="Chromosome I"/>
</dbReference>
<dbReference type="Pfam" id="PF00135">
    <property type="entry name" value="COesterase"/>
    <property type="match status" value="1"/>
</dbReference>
<proteinExistence type="inferred from homology"/>
<comment type="similarity">
    <text evidence="1 3">Belongs to the type-B carboxylesterase/lipase family.</text>
</comment>